<name>A0A1A8XZD9_9PROT</name>
<dbReference type="EMBL" id="FLQX01000150">
    <property type="protein sequence ID" value="SBT09428.1"/>
    <property type="molecule type" value="Genomic_DNA"/>
</dbReference>
<dbReference type="Gene3D" id="1.10.1130.10">
    <property type="entry name" value="Flavocytochrome C3, Chain A"/>
    <property type="match status" value="1"/>
</dbReference>
<dbReference type="InterPro" id="IPR036280">
    <property type="entry name" value="Multihaem_cyt_sf"/>
</dbReference>
<dbReference type="STRING" id="1860102.ACCAA_700038"/>
<dbReference type="SUPFAM" id="SSF48695">
    <property type="entry name" value="Multiheme cytochromes"/>
    <property type="match status" value="1"/>
</dbReference>
<reference evidence="2 3" key="1">
    <citation type="submission" date="2016-06" db="EMBL/GenBank/DDBJ databases">
        <authorList>
            <person name="Kjaerup R.B."/>
            <person name="Dalgaard T.S."/>
            <person name="Juul-Madsen H.R."/>
        </authorList>
    </citation>
    <scope>NUCLEOTIDE SEQUENCE [LARGE SCALE GENOMIC DNA]</scope>
    <source>
        <strain evidence="2">3</strain>
    </source>
</reference>
<evidence type="ECO:0000313" key="2">
    <source>
        <dbReference type="EMBL" id="SBT09428.1"/>
    </source>
</evidence>
<evidence type="ECO:0000259" key="1">
    <source>
        <dbReference type="Pfam" id="PF13435"/>
    </source>
</evidence>
<protein>
    <recommendedName>
        <fullName evidence="1">Cytochrome c-552/4 domain-containing protein</fullName>
    </recommendedName>
</protein>
<dbReference type="Proteomes" id="UP000199169">
    <property type="component" value="Unassembled WGS sequence"/>
</dbReference>
<evidence type="ECO:0000313" key="3">
    <source>
        <dbReference type="Proteomes" id="UP000199169"/>
    </source>
</evidence>
<dbReference type="Pfam" id="PF13435">
    <property type="entry name" value="Cytochrome_C554"/>
    <property type="match status" value="1"/>
</dbReference>
<gene>
    <name evidence="2" type="ORF">ACCAA_700038</name>
</gene>
<proteinExistence type="predicted"/>
<accession>A0A1A8XZD9</accession>
<organism evidence="2 3">
    <name type="scientific">Candidatus Accumulibacter aalborgensis</name>
    <dbReference type="NCBI Taxonomy" id="1860102"/>
    <lineage>
        <taxon>Bacteria</taxon>
        <taxon>Pseudomonadati</taxon>
        <taxon>Pseudomonadota</taxon>
        <taxon>Betaproteobacteria</taxon>
        <taxon>Candidatus Accumulibacter</taxon>
    </lineage>
</organism>
<keyword evidence="3" id="KW-1185">Reference proteome</keyword>
<sequence>MPTPQIRARRQIPVPPSPTTCKKPTLVPARKPIRAQPRQPTPVLRRILVPRRIRALPRTPALLKSIDRSLSALRFEAKTGSALLALPVFLCLLVGCGERDGVPVASPAPVAEGASASAAFLERHWARPQAPQGKAPPGFSSLEASLSPVDCGTCHADQYRDWQTALHAHAMGPGLIGQLVNMAPEARDDHQDCIRCHAPLAEQADSLAMALAASAANHSPTGQPRPALHEHGVICAACHVRAHTRYGPPRRDGTAPANTENLPHGGFVVSQAFSDARFCSACHQFQPDEFALNGKLLENTYEEWKDSPQAAAGQSCQSCHMPARSHLWRGIHDPEMVRSGVRFTPDEIELARGTLRTGLSVRNTGTGHYFPTYVTPRVVAEIEQVDAKGHFLPKTRGDRNIQRQVPLDLSREIADTRLPPGGELHLDYALPRHPRATALVYRLRVEPDEFYARFYRALLADGSAGKGKKQIQDALRQAESSGFVAFEERRQLPD</sequence>
<dbReference type="InterPro" id="IPR023155">
    <property type="entry name" value="Cyt_c-552/4"/>
</dbReference>
<dbReference type="AlphaFoldDB" id="A0A1A8XZD9"/>
<feature type="domain" description="Cytochrome c-552/4" evidence="1">
    <location>
        <begin position="151"/>
        <end position="209"/>
    </location>
</feature>